<evidence type="ECO:0000313" key="3">
    <source>
        <dbReference type="Proteomes" id="UP001221898"/>
    </source>
</evidence>
<evidence type="ECO:0000256" key="1">
    <source>
        <dbReference type="SAM" id="MobiDB-lite"/>
    </source>
</evidence>
<dbReference type="EMBL" id="JAINUG010000018">
    <property type="protein sequence ID" value="KAJ8412795.1"/>
    <property type="molecule type" value="Genomic_DNA"/>
</dbReference>
<dbReference type="Proteomes" id="UP001221898">
    <property type="component" value="Unassembled WGS sequence"/>
</dbReference>
<organism evidence="2 3">
    <name type="scientific">Aldrovandia affinis</name>
    <dbReference type="NCBI Taxonomy" id="143900"/>
    <lineage>
        <taxon>Eukaryota</taxon>
        <taxon>Metazoa</taxon>
        <taxon>Chordata</taxon>
        <taxon>Craniata</taxon>
        <taxon>Vertebrata</taxon>
        <taxon>Euteleostomi</taxon>
        <taxon>Actinopterygii</taxon>
        <taxon>Neopterygii</taxon>
        <taxon>Teleostei</taxon>
        <taxon>Notacanthiformes</taxon>
        <taxon>Halosauridae</taxon>
        <taxon>Aldrovandia</taxon>
    </lineage>
</organism>
<gene>
    <name evidence="2" type="ORF">AAFF_G00117460</name>
</gene>
<feature type="region of interest" description="Disordered" evidence="1">
    <location>
        <begin position="1"/>
        <end position="34"/>
    </location>
</feature>
<accession>A0AAD7T215</accession>
<protein>
    <submittedName>
        <fullName evidence="2">Uncharacterized protein</fullName>
    </submittedName>
</protein>
<name>A0AAD7T215_9TELE</name>
<reference evidence="2" key="1">
    <citation type="journal article" date="2023" name="Science">
        <title>Genome structures resolve the early diversification of teleost fishes.</title>
        <authorList>
            <person name="Parey E."/>
            <person name="Louis A."/>
            <person name="Montfort J."/>
            <person name="Bouchez O."/>
            <person name="Roques C."/>
            <person name="Iampietro C."/>
            <person name="Lluch J."/>
            <person name="Castinel A."/>
            <person name="Donnadieu C."/>
            <person name="Desvignes T."/>
            <person name="Floi Bucao C."/>
            <person name="Jouanno E."/>
            <person name="Wen M."/>
            <person name="Mejri S."/>
            <person name="Dirks R."/>
            <person name="Jansen H."/>
            <person name="Henkel C."/>
            <person name="Chen W.J."/>
            <person name="Zahm M."/>
            <person name="Cabau C."/>
            <person name="Klopp C."/>
            <person name="Thompson A.W."/>
            <person name="Robinson-Rechavi M."/>
            <person name="Braasch I."/>
            <person name="Lecointre G."/>
            <person name="Bobe J."/>
            <person name="Postlethwait J.H."/>
            <person name="Berthelot C."/>
            <person name="Roest Crollius H."/>
            <person name="Guiguen Y."/>
        </authorList>
    </citation>
    <scope>NUCLEOTIDE SEQUENCE</scope>
    <source>
        <strain evidence="2">NC1722</strain>
    </source>
</reference>
<sequence length="83" mass="8993">MRRRVSQLSRREEVAGTGGGGGRGQSARYCPQQGRDTAASAVAVPLPDLEIKLQYTLTQQCWHVGGTTEEYQACLNKPFTVGP</sequence>
<dbReference type="AlphaFoldDB" id="A0AAD7T215"/>
<proteinExistence type="predicted"/>
<comment type="caution">
    <text evidence="2">The sequence shown here is derived from an EMBL/GenBank/DDBJ whole genome shotgun (WGS) entry which is preliminary data.</text>
</comment>
<evidence type="ECO:0000313" key="2">
    <source>
        <dbReference type="EMBL" id="KAJ8412795.1"/>
    </source>
</evidence>
<keyword evidence="3" id="KW-1185">Reference proteome</keyword>